<dbReference type="AlphaFoldDB" id="A0A6M3M3I9"/>
<protein>
    <submittedName>
        <fullName evidence="2">Uncharacterized protein</fullName>
    </submittedName>
</protein>
<evidence type="ECO:0000256" key="1">
    <source>
        <dbReference type="SAM" id="Phobius"/>
    </source>
</evidence>
<name>A0A6M3M3I9_9ZZZZ</name>
<sequence>MDYPEIAGYVSLIVFVAYALLEMKRTGATIFVLKVYTLIDIVATRLKIVTKRQPFPVGFTKLSQDDIFMKLLSLGYQWDYLAYHDEGEFISMRRLYNERQVHVRAFRDGQITMHDEVNYEFDPIRHLRDPPVIPAPEAVREVLEALEGTA</sequence>
<keyword evidence="1" id="KW-1133">Transmembrane helix</keyword>
<keyword evidence="1" id="KW-0472">Membrane</keyword>
<feature type="transmembrane region" description="Helical" evidence="1">
    <location>
        <begin position="6"/>
        <end position="21"/>
    </location>
</feature>
<gene>
    <name evidence="2" type="ORF">MM171A00913_0012</name>
</gene>
<proteinExistence type="predicted"/>
<keyword evidence="1" id="KW-0812">Transmembrane</keyword>
<evidence type="ECO:0000313" key="2">
    <source>
        <dbReference type="EMBL" id="QJA99745.1"/>
    </source>
</evidence>
<accession>A0A6M3M3I9</accession>
<reference evidence="2" key="1">
    <citation type="submission" date="2020-03" db="EMBL/GenBank/DDBJ databases">
        <title>The deep terrestrial virosphere.</title>
        <authorList>
            <person name="Holmfeldt K."/>
            <person name="Nilsson E."/>
            <person name="Simone D."/>
            <person name="Lopez-Fernandez M."/>
            <person name="Wu X."/>
            <person name="de Brujin I."/>
            <person name="Lundin D."/>
            <person name="Andersson A."/>
            <person name="Bertilsson S."/>
            <person name="Dopson M."/>
        </authorList>
    </citation>
    <scope>NUCLEOTIDE SEQUENCE</scope>
    <source>
        <strain evidence="2">MM171A00913</strain>
    </source>
</reference>
<dbReference type="EMBL" id="MT143665">
    <property type="protein sequence ID" value="QJA99745.1"/>
    <property type="molecule type" value="Genomic_DNA"/>
</dbReference>
<organism evidence="2">
    <name type="scientific">viral metagenome</name>
    <dbReference type="NCBI Taxonomy" id="1070528"/>
    <lineage>
        <taxon>unclassified sequences</taxon>
        <taxon>metagenomes</taxon>
        <taxon>organismal metagenomes</taxon>
    </lineage>
</organism>